<accession>A0A3N4UKE4</accession>
<dbReference type="CDD" id="cd00739">
    <property type="entry name" value="DHPS"/>
    <property type="match status" value="1"/>
</dbReference>
<dbReference type="PROSITE" id="PS50972">
    <property type="entry name" value="PTERIN_BINDING"/>
    <property type="match status" value="1"/>
</dbReference>
<evidence type="ECO:0000256" key="7">
    <source>
        <dbReference type="ARBA" id="ARBA00022679"/>
    </source>
</evidence>
<dbReference type="AlphaFoldDB" id="A0A3N4UKE4"/>
<sequence length="343" mass="36753">MPDETFYYRPLVQTGPTRPDGALELAGGWTWFTHVERLARDQAAQIMPAKDIPPHALSRLTQPRAQIAGLDMGQVSLMGILNVTPDSFSDGGKFIAPQAAIDHALTMCEAGADMIDIGGESTRPGAAYVDPLDEINRTAPIIRAIRDVSAVPMSIDTRKADVADHAVQAGATLINDVYAFTHDPDLAKVAAQSRVPVCLMHAQGDPEVMQDNPAYKNVLLDVYDFLDARIKLAEAAGIPRDQIMVDPGIGFGKTVAHNLEILSRISLFHSLGCAILLGASRKRFIGAIGQEPDAIQRLGGSIAVALQGVAQGVQVLRVHDIKQTKQALALWLAASSGEYNDVP</sequence>
<evidence type="ECO:0000256" key="10">
    <source>
        <dbReference type="ARBA" id="ARBA00022909"/>
    </source>
</evidence>
<evidence type="ECO:0000256" key="12">
    <source>
        <dbReference type="RuleBase" id="RU361205"/>
    </source>
</evidence>
<keyword evidence="15" id="KW-1185">Reference proteome</keyword>
<dbReference type="NCBIfam" id="TIGR01496">
    <property type="entry name" value="DHPS"/>
    <property type="match status" value="1"/>
</dbReference>
<dbReference type="EC" id="2.5.1.15" evidence="5 12"/>
<proteinExistence type="inferred from homology"/>
<evidence type="ECO:0000313" key="14">
    <source>
        <dbReference type="EMBL" id="RPE71062.1"/>
    </source>
</evidence>
<keyword evidence="8 12" id="KW-0479">Metal-binding</keyword>
<gene>
    <name evidence="14" type="ORF">EDD53_0175</name>
</gene>
<comment type="pathway">
    <text evidence="3 12">Cofactor biosynthesis; tetrahydrofolate biosynthesis; 7,8-dihydrofolate from 2-amino-4-hydroxy-6-hydroxymethyl-7,8-dihydropteridine diphosphate and 4-aminobenzoate: step 1/2.</text>
</comment>
<keyword evidence="10 12" id="KW-0289">Folate biosynthesis</keyword>
<dbReference type="InterPro" id="IPR011005">
    <property type="entry name" value="Dihydropteroate_synth-like_sf"/>
</dbReference>
<reference evidence="14 15" key="1">
    <citation type="submission" date="2018-11" db="EMBL/GenBank/DDBJ databases">
        <title>Genomic Encyclopedia of Type Strains, Phase IV (KMG-IV): sequencing the most valuable type-strain genomes for metagenomic binning, comparative biology and taxonomic classification.</title>
        <authorList>
            <person name="Goeker M."/>
        </authorList>
    </citation>
    <scope>NUCLEOTIDE SEQUENCE [LARGE SCALE GENOMIC DNA]</scope>
    <source>
        <strain evidence="14 15">DSM 104731</strain>
    </source>
</reference>
<evidence type="ECO:0000256" key="3">
    <source>
        <dbReference type="ARBA" id="ARBA00004763"/>
    </source>
</evidence>
<keyword evidence="7 12" id="KW-0808">Transferase</keyword>
<dbReference type="UniPathway" id="UPA00077">
    <property type="reaction ID" value="UER00156"/>
</dbReference>
<evidence type="ECO:0000256" key="6">
    <source>
        <dbReference type="ARBA" id="ARBA00016919"/>
    </source>
</evidence>
<dbReference type="GO" id="GO:0005829">
    <property type="term" value="C:cytosol"/>
    <property type="evidence" value="ECO:0007669"/>
    <property type="project" value="TreeGrafter"/>
</dbReference>
<dbReference type="PANTHER" id="PTHR20941">
    <property type="entry name" value="FOLATE SYNTHESIS PROTEINS"/>
    <property type="match status" value="1"/>
</dbReference>
<dbReference type="RefSeq" id="WP_123791314.1">
    <property type="nucleotide sequence ID" value="NZ_RKQK01000001.1"/>
</dbReference>
<dbReference type="GO" id="GO:0004156">
    <property type="term" value="F:dihydropteroate synthase activity"/>
    <property type="evidence" value="ECO:0007669"/>
    <property type="project" value="UniProtKB-EC"/>
</dbReference>
<comment type="caution">
    <text evidence="14">The sequence shown here is derived from an EMBL/GenBank/DDBJ whole genome shotgun (WGS) entry which is preliminary data.</text>
</comment>
<keyword evidence="9 12" id="KW-0460">Magnesium</keyword>
<evidence type="ECO:0000313" key="15">
    <source>
        <dbReference type="Proteomes" id="UP000269689"/>
    </source>
</evidence>
<dbReference type="OrthoDB" id="9811744at2"/>
<evidence type="ECO:0000256" key="8">
    <source>
        <dbReference type="ARBA" id="ARBA00022723"/>
    </source>
</evidence>
<dbReference type="Proteomes" id="UP000269689">
    <property type="component" value="Unassembled WGS sequence"/>
</dbReference>
<comment type="catalytic activity">
    <reaction evidence="1">
        <text>(7,8-dihydropterin-6-yl)methyl diphosphate + 4-aminobenzoate = 7,8-dihydropteroate + diphosphate</text>
        <dbReference type="Rhea" id="RHEA:19949"/>
        <dbReference type="ChEBI" id="CHEBI:17836"/>
        <dbReference type="ChEBI" id="CHEBI:17839"/>
        <dbReference type="ChEBI" id="CHEBI:33019"/>
        <dbReference type="ChEBI" id="CHEBI:72950"/>
        <dbReference type="EC" id="2.5.1.15"/>
    </reaction>
</comment>
<dbReference type="Pfam" id="PF00809">
    <property type="entry name" value="Pterin_bind"/>
    <property type="match status" value="1"/>
</dbReference>
<comment type="similarity">
    <text evidence="4 12">Belongs to the DHPS family.</text>
</comment>
<evidence type="ECO:0000256" key="2">
    <source>
        <dbReference type="ARBA" id="ARBA00001946"/>
    </source>
</evidence>
<feature type="domain" description="Pterin-binding" evidence="13">
    <location>
        <begin position="75"/>
        <end position="329"/>
    </location>
</feature>
<dbReference type="FunFam" id="3.20.20.20:FF:000006">
    <property type="entry name" value="Dihydropteroate synthase"/>
    <property type="match status" value="1"/>
</dbReference>
<evidence type="ECO:0000256" key="1">
    <source>
        <dbReference type="ARBA" id="ARBA00000012"/>
    </source>
</evidence>
<dbReference type="GO" id="GO:0046656">
    <property type="term" value="P:folic acid biosynthetic process"/>
    <property type="evidence" value="ECO:0007669"/>
    <property type="project" value="UniProtKB-KW"/>
</dbReference>
<protein>
    <recommendedName>
        <fullName evidence="6 12">Dihydropteroate synthase</fullName>
        <shortName evidence="12">DHPS</shortName>
        <ecNumber evidence="5 12">2.5.1.15</ecNumber>
    </recommendedName>
    <alternativeName>
        <fullName evidence="11 12">Dihydropteroate pyrophosphorylase</fullName>
    </alternativeName>
</protein>
<dbReference type="PANTHER" id="PTHR20941:SF1">
    <property type="entry name" value="FOLIC ACID SYNTHESIS PROTEIN FOL1"/>
    <property type="match status" value="1"/>
</dbReference>
<evidence type="ECO:0000259" key="13">
    <source>
        <dbReference type="PROSITE" id="PS50972"/>
    </source>
</evidence>
<evidence type="ECO:0000256" key="9">
    <source>
        <dbReference type="ARBA" id="ARBA00022842"/>
    </source>
</evidence>
<name>A0A3N4UKE4_9RHOB</name>
<dbReference type="Gene3D" id="3.20.20.20">
    <property type="entry name" value="Dihydropteroate synthase-like"/>
    <property type="match status" value="1"/>
</dbReference>
<dbReference type="PROSITE" id="PS00792">
    <property type="entry name" value="DHPS_1"/>
    <property type="match status" value="1"/>
</dbReference>
<dbReference type="InterPro" id="IPR045031">
    <property type="entry name" value="DHP_synth-like"/>
</dbReference>
<dbReference type="InterPro" id="IPR000489">
    <property type="entry name" value="Pterin-binding_dom"/>
</dbReference>
<dbReference type="GO" id="GO:0046872">
    <property type="term" value="F:metal ion binding"/>
    <property type="evidence" value="ECO:0007669"/>
    <property type="project" value="UniProtKB-KW"/>
</dbReference>
<evidence type="ECO:0000256" key="4">
    <source>
        <dbReference type="ARBA" id="ARBA00009503"/>
    </source>
</evidence>
<dbReference type="InterPro" id="IPR006390">
    <property type="entry name" value="DHP_synth_dom"/>
</dbReference>
<dbReference type="PROSITE" id="PS00793">
    <property type="entry name" value="DHPS_2"/>
    <property type="match status" value="1"/>
</dbReference>
<comment type="cofactor">
    <cofactor evidence="2 12">
        <name>Mg(2+)</name>
        <dbReference type="ChEBI" id="CHEBI:18420"/>
    </cofactor>
</comment>
<evidence type="ECO:0000256" key="11">
    <source>
        <dbReference type="ARBA" id="ARBA00030193"/>
    </source>
</evidence>
<organism evidence="14 15">
    <name type="scientific">Pacificibacter maritimus</name>
    <dbReference type="NCBI Taxonomy" id="762213"/>
    <lineage>
        <taxon>Bacteria</taxon>
        <taxon>Pseudomonadati</taxon>
        <taxon>Pseudomonadota</taxon>
        <taxon>Alphaproteobacteria</taxon>
        <taxon>Rhodobacterales</taxon>
        <taxon>Roseobacteraceae</taxon>
        <taxon>Pacificibacter</taxon>
    </lineage>
</organism>
<evidence type="ECO:0000256" key="5">
    <source>
        <dbReference type="ARBA" id="ARBA00012458"/>
    </source>
</evidence>
<dbReference type="GO" id="GO:0046654">
    <property type="term" value="P:tetrahydrofolate biosynthetic process"/>
    <property type="evidence" value="ECO:0007669"/>
    <property type="project" value="UniProtKB-UniPathway"/>
</dbReference>
<dbReference type="EMBL" id="RKQK01000001">
    <property type="protein sequence ID" value="RPE71062.1"/>
    <property type="molecule type" value="Genomic_DNA"/>
</dbReference>
<dbReference type="SUPFAM" id="SSF51717">
    <property type="entry name" value="Dihydropteroate synthetase-like"/>
    <property type="match status" value="1"/>
</dbReference>
<comment type="function">
    <text evidence="12">Catalyzes the condensation of para-aminobenzoate (pABA) with 6-hydroxymethyl-7,8-dihydropterin diphosphate (DHPt-PP) to form 7,8-dihydropteroate (H2Pte), the immediate precursor of folate derivatives.</text>
</comment>